<comment type="caution">
    <text evidence="8">The sequence shown here is derived from an EMBL/GenBank/DDBJ whole genome shotgun (WGS) entry which is preliminary data.</text>
</comment>
<evidence type="ECO:0000259" key="7">
    <source>
        <dbReference type="Pfam" id="PF14322"/>
    </source>
</evidence>
<keyword evidence="5" id="KW-0998">Cell outer membrane</keyword>
<dbReference type="CDD" id="cd08977">
    <property type="entry name" value="SusD"/>
    <property type="match status" value="1"/>
</dbReference>
<dbReference type="InterPro" id="IPR033985">
    <property type="entry name" value="SusD-like_N"/>
</dbReference>
<evidence type="ECO:0000313" key="8">
    <source>
        <dbReference type="EMBL" id="MBC5634316.1"/>
    </source>
</evidence>
<dbReference type="InterPro" id="IPR011990">
    <property type="entry name" value="TPR-like_helical_dom_sf"/>
</dbReference>
<dbReference type="Proteomes" id="UP000651475">
    <property type="component" value="Unassembled WGS sequence"/>
</dbReference>
<dbReference type="InterPro" id="IPR012944">
    <property type="entry name" value="SusD_RagB_dom"/>
</dbReference>
<evidence type="ECO:0000256" key="3">
    <source>
        <dbReference type="ARBA" id="ARBA00022729"/>
    </source>
</evidence>
<evidence type="ECO:0000256" key="1">
    <source>
        <dbReference type="ARBA" id="ARBA00004442"/>
    </source>
</evidence>
<dbReference type="SUPFAM" id="SSF48452">
    <property type="entry name" value="TPR-like"/>
    <property type="match status" value="1"/>
</dbReference>
<gene>
    <name evidence="8" type="ORF">H8S65_16350</name>
</gene>
<evidence type="ECO:0000256" key="5">
    <source>
        <dbReference type="ARBA" id="ARBA00023237"/>
    </source>
</evidence>
<evidence type="ECO:0000256" key="4">
    <source>
        <dbReference type="ARBA" id="ARBA00023136"/>
    </source>
</evidence>
<dbReference type="Gene3D" id="1.25.40.390">
    <property type="match status" value="1"/>
</dbReference>
<dbReference type="Pfam" id="PF14322">
    <property type="entry name" value="SusD-like_3"/>
    <property type="match status" value="1"/>
</dbReference>
<reference evidence="8 9" key="1">
    <citation type="submission" date="2020-08" db="EMBL/GenBank/DDBJ databases">
        <title>Genome public.</title>
        <authorList>
            <person name="Liu C."/>
            <person name="Sun Q."/>
        </authorList>
    </citation>
    <scope>NUCLEOTIDE SEQUENCE [LARGE SCALE GENOMIC DNA]</scope>
    <source>
        <strain evidence="8 9">NSJ-79</strain>
    </source>
</reference>
<keyword evidence="9" id="KW-1185">Reference proteome</keyword>
<comment type="subcellular location">
    <subcellularLocation>
        <location evidence="1">Cell outer membrane</location>
    </subcellularLocation>
</comment>
<evidence type="ECO:0000259" key="6">
    <source>
        <dbReference type="Pfam" id="PF07980"/>
    </source>
</evidence>
<accession>A0ABR7DS95</accession>
<name>A0ABR7DS95_9BACT</name>
<organism evidence="8 9">
    <name type="scientific">Parabacteroides hominis</name>
    <dbReference type="NCBI Taxonomy" id="2763057"/>
    <lineage>
        <taxon>Bacteria</taxon>
        <taxon>Pseudomonadati</taxon>
        <taxon>Bacteroidota</taxon>
        <taxon>Bacteroidia</taxon>
        <taxon>Bacteroidales</taxon>
        <taxon>Tannerellaceae</taxon>
        <taxon>Parabacteroides</taxon>
    </lineage>
</organism>
<keyword evidence="4" id="KW-0472">Membrane</keyword>
<dbReference type="PROSITE" id="PS51257">
    <property type="entry name" value="PROKAR_LIPOPROTEIN"/>
    <property type="match status" value="1"/>
</dbReference>
<evidence type="ECO:0000256" key="2">
    <source>
        <dbReference type="ARBA" id="ARBA00006275"/>
    </source>
</evidence>
<keyword evidence="3" id="KW-0732">Signal</keyword>
<comment type="similarity">
    <text evidence="2">Belongs to the SusD family.</text>
</comment>
<proteinExistence type="inferred from homology"/>
<evidence type="ECO:0000313" key="9">
    <source>
        <dbReference type="Proteomes" id="UP000651475"/>
    </source>
</evidence>
<protein>
    <submittedName>
        <fullName evidence="8">RagB/SusD family nutrient uptake outer membrane protein</fullName>
    </submittedName>
</protein>
<dbReference type="Pfam" id="PF07980">
    <property type="entry name" value="SusD_RagB"/>
    <property type="match status" value="1"/>
</dbReference>
<sequence length="530" mass="59487">MKMKKILLGIICVGLLGGSTSCSDFLEEKTKSELDLGQNFSTPNHARTAVNVLYRNGAPDLYGNGGVYMPSSSTMGGYISGLFDNGYKGQEVIASYSQTLTHTAKNIAGSMDGVWDDCYEAISRANTAIKYIPSTPGLQETERNNLLAQAKFFRAFNYFYLVKFFGDVPLITEPYESLENLYVSRTASAEVYNQIVEDLTFAVDHLNDVAFTENGFRVAKGTAEVVLADVYLQMSGYPLLNNKYAEAAKVARSIINSGKYALIQNGNSPETSAYNVIRTEDNTKEYLYSYEYEASIASNPKVQICLPVSGAQDNQLAYSLTNDAYRPIEEYLNVYDPEKDLRIQEKQFFHTSEMLTDKSGNLREYKFVTCPYIWYNEEAMTKSAKSSKDLALYRYAEVLLIAAEAIAQSEGVTTEAIGYLADVRARAYTTTDRSDIVSSLSSLSKEAFIQEVWVERMRELVFEMRTWSDIQRTRMYPVTSKDAKGKVSFVNVIGAKNPWGAVYQEKDLLWPISDNEMQRNPSLKQNPGFE</sequence>
<dbReference type="EMBL" id="JACOOJ010000035">
    <property type="protein sequence ID" value="MBC5634316.1"/>
    <property type="molecule type" value="Genomic_DNA"/>
</dbReference>
<feature type="domain" description="RagB/SusD" evidence="6">
    <location>
        <begin position="365"/>
        <end position="529"/>
    </location>
</feature>
<feature type="domain" description="SusD-like N-terminal" evidence="7">
    <location>
        <begin position="97"/>
        <end position="232"/>
    </location>
</feature>